<keyword evidence="2" id="KW-1185">Reference proteome</keyword>
<reference evidence="1" key="1">
    <citation type="submission" date="2021-02" db="EMBL/GenBank/DDBJ databases">
        <authorList>
            <person name="Dougan E. K."/>
            <person name="Rhodes N."/>
            <person name="Thang M."/>
            <person name="Chan C."/>
        </authorList>
    </citation>
    <scope>NUCLEOTIDE SEQUENCE</scope>
</reference>
<dbReference type="Proteomes" id="UP000601435">
    <property type="component" value="Unassembled WGS sequence"/>
</dbReference>
<dbReference type="EMBL" id="CAJNJA010000359">
    <property type="protein sequence ID" value="CAE7153249.1"/>
    <property type="molecule type" value="Genomic_DNA"/>
</dbReference>
<feature type="non-terminal residue" evidence="1">
    <location>
        <position position="1"/>
    </location>
</feature>
<name>A0A812ISE0_9DINO</name>
<gene>
    <name evidence="1" type="ORF">SNEC2469_LOCUS222</name>
</gene>
<evidence type="ECO:0000313" key="2">
    <source>
        <dbReference type="Proteomes" id="UP000601435"/>
    </source>
</evidence>
<organism evidence="1 2">
    <name type="scientific">Symbiodinium necroappetens</name>
    <dbReference type="NCBI Taxonomy" id="1628268"/>
    <lineage>
        <taxon>Eukaryota</taxon>
        <taxon>Sar</taxon>
        <taxon>Alveolata</taxon>
        <taxon>Dinophyceae</taxon>
        <taxon>Suessiales</taxon>
        <taxon>Symbiodiniaceae</taxon>
        <taxon>Symbiodinium</taxon>
    </lineage>
</organism>
<comment type="caution">
    <text evidence="1">The sequence shown here is derived from an EMBL/GenBank/DDBJ whole genome shotgun (WGS) entry which is preliminary data.</text>
</comment>
<protein>
    <submittedName>
        <fullName evidence="1">Uncharacterized protein</fullName>
    </submittedName>
</protein>
<evidence type="ECO:0000313" key="1">
    <source>
        <dbReference type="EMBL" id="CAE7153249.1"/>
    </source>
</evidence>
<accession>A0A812ISE0</accession>
<feature type="non-terminal residue" evidence="1">
    <location>
        <position position="134"/>
    </location>
</feature>
<dbReference type="AlphaFoldDB" id="A0A812ISE0"/>
<proteinExistence type="predicted"/>
<sequence>DKILVKTGSLNGPVLRPICEMMAAVSDTIEEGKVSPSPAVEDLREEVKTVMEMGKQEVTFQQIDKVAWTVRKFIAFLKLKIRKREVSTVMSKLKRAFEDPTFQQLIVILDPQMQELVDYMNSRRIHASASSLEE</sequence>